<feature type="transmembrane region" description="Helical" evidence="2">
    <location>
        <begin position="148"/>
        <end position="165"/>
    </location>
</feature>
<keyword evidence="3" id="KW-0732">Signal</keyword>
<evidence type="ECO:0000313" key="5">
    <source>
        <dbReference type="EMBL" id="MBB6127469.1"/>
    </source>
</evidence>
<evidence type="ECO:0000313" key="7">
    <source>
        <dbReference type="Proteomes" id="UP000548326"/>
    </source>
</evidence>
<feature type="signal peptide" evidence="3">
    <location>
        <begin position="1"/>
        <end position="19"/>
    </location>
</feature>
<sequence>MKKFLLIGIIFLLFNDLYAQTNAQVSADSIAYQLQRKKINSMLDARKVRFGQYSQSLNEHTGIFGFQTKSDIRRSNDILMDIVKTDDNIYKELKILLEYRAFQQRQIQTHSKEAETINQNYVNLISKLRQQNATLKAEAQHAATMQRIYILIIVLMIASILFLISRKSKVMV</sequence>
<organism evidence="5 7">
    <name type="scientific">Mucilaginibacter lappiensis</name>
    <dbReference type="NCBI Taxonomy" id="354630"/>
    <lineage>
        <taxon>Bacteria</taxon>
        <taxon>Pseudomonadati</taxon>
        <taxon>Bacteroidota</taxon>
        <taxon>Sphingobacteriia</taxon>
        <taxon>Sphingobacteriales</taxon>
        <taxon>Sphingobacteriaceae</taxon>
        <taxon>Mucilaginibacter</taxon>
    </lineage>
</organism>
<dbReference type="RefSeq" id="WP_076378824.1">
    <property type="nucleotide sequence ID" value="NZ_FTMG01000026.1"/>
</dbReference>
<feature type="chain" id="PRO_5044563207" description="Four helix bundle sensory module for signal transduction" evidence="3">
    <location>
        <begin position="20"/>
        <end position="172"/>
    </location>
</feature>
<dbReference type="STRING" id="354630.SAMN05421821_1269"/>
<dbReference type="EMBL" id="JACHCB010000026">
    <property type="protein sequence ID" value="MBB6112989.1"/>
    <property type="molecule type" value="Genomic_DNA"/>
</dbReference>
<evidence type="ECO:0008006" key="8">
    <source>
        <dbReference type="Google" id="ProtNLM"/>
    </source>
</evidence>
<keyword evidence="2" id="KW-0812">Transmembrane</keyword>
<evidence type="ECO:0000256" key="3">
    <source>
        <dbReference type="SAM" id="SignalP"/>
    </source>
</evidence>
<gene>
    <name evidence="5" type="ORF">HDF22_001577</name>
    <name evidence="4" type="ORF">HDF23_005772</name>
</gene>
<keyword evidence="6" id="KW-1185">Reference proteome</keyword>
<feature type="coiled-coil region" evidence="1">
    <location>
        <begin position="118"/>
        <end position="145"/>
    </location>
</feature>
<evidence type="ECO:0000256" key="1">
    <source>
        <dbReference type="SAM" id="Coils"/>
    </source>
</evidence>
<keyword evidence="2" id="KW-1133">Transmembrane helix</keyword>
<protein>
    <recommendedName>
        <fullName evidence="8">Four helix bundle sensory module for signal transduction</fullName>
    </recommendedName>
</protein>
<keyword evidence="2" id="KW-0472">Membrane</keyword>
<keyword evidence="1" id="KW-0175">Coiled coil</keyword>
<comment type="caution">
    <text evidence="5">The sequence shown here is derived from an EMBL/GenBank/DDBJ whole genome shotgun (WGS) entry which is preliminary data.</text>
</comment>
<dbReference type="EMBL" id="JACHCA010000004">
    <property type="protein sequence ID" value="MBB6127469.1"/>
    <property type="molecule type" value="Genomic_DNA"/>
</dbReference>
<evidence type="ECO:0000256" key="2">
    <source>
        <dbReference type="SAM" id="Phobius"/>
    </source>
</evidence>
<dbReference type="AlphaFoldDB" id="A0A1N7GCZ1"/>
<dbReference type="Proteomes" id="UP000541583">
    <property type="component" value="Unassembled WGS sequence"/>
</dbReference>
<accession>A0A1N7GCZ1</accession>
<evidence type="ECO:0000313" key="6">
    <source>
        <dbReference type="Proteomes" id="UP000541583"/>
    </source>
</evidence>
<evidence type="ECO:0000313" key="4">
    <source>
        <dbReference type="EMBL" id="MBB6112989.1"/>
    </source>
</evidence>
<name>A0A1N7GCZ1_9SPHI</name>
<reference evidence="6 7" key="1">
    <citation type="submission" date="2020-08" db="EMBL/GenBank/DDBJ databases">
        <title>Genomic Encyclopedia of Type Strains, Phase IV (KMG-V): Genome sequencing to study the core and pangenomes of soil and plant-associated prokaryotes.</title>
        <authorList>
            <person name="Whitman W."/>
        </authorList>
    </citation>
    <scope>NUCLEOTIDE SEQUENCE [LARGE SCALE GENOMIC DNA]</scope>
    <source>
        <strain evidence="4 6">ANJLi2</strain>
        <strain evidence="5 7">MP601</strain>
    </source>
</reference>
<proteinExistence type="predicted"/>
<dbReference type="Proteomes" id="UP000548326">
    <property type="component" value="Unassembled WGS sequence"/>
</dbReference>